<feature type="transmembrane region" description="Helical" evidence="1">
    <location>
        <begin position="41"/>
        <end position="64"/>
    </location>
</feature>
<evidence type="ECO:0000313" key="3">
    <source>
        <dbReference type="Proteomes" id="UP001172738"/>
    </source>
</evidence>
<protein>
    <submittedName>
        <fullName evidence="2">Uncharacterized protein</fullName>
    </submittedName>
</protein>
<name>A0ABT8FYU6_9MICO</name>
<evidence type="ECO:0000313" key="2">
    <source>
        <dbReference type="EMBL" id="MDN4472061.1"/>
    </source>
</evidence>
<proteinExistence type="predicted"/>
<comment type="caution">
    <text evidence="2">The sequence shown here is derived from an EMBL/GenBank/DDBJ whole genome shotgun (WGS) entry which is preliminary data.</text>
</comment>
<accession>A0ABT8FYU6</accession>
<organism evidence="2 3">
    <name type="scientific">Demequina zhanjiangensis</name>
    <dbReference type="NCBI Taxonomy" id="3051659"/>
    <lineage>
        <taxon>Bacteria</taxon>
        <taxon>Bacillati</taxon>
        <taxon>Actinomycetota</taxon>
        <taxon>Actinomycetes</taxon>
        <taxon>Micrococcales</taxon>
        <taxon>Demequinaceae</taxon>
        <taxon>Demequina</taxon>
    </lineage>
</organism>
<feature type="transmembrane region" description="Helical" evidence="1">
    <location>
        <begin position="76"/>
        <end position="95"/>
    </location>
</feature>
<sequence>MNFRASTLALAGLAPLVLVLALTFGAMLGYAQTSPGDLGDWRVASAWSLLVMGGAATATVVGTWRSDADRAPGRLSLGYAAAAALGMIVFVYFLSYTG</sequence>
<dbReference type="RefSeq" id="WP_301126329.1">
    <property type="nucleotide sequence ID" value="NZ_JAUHPV010000002.1"/>
</dbReference>
<dbReference type="EMBL" id="JAUHPV010000002">
    <property type="protein sequence ID" value="MDN4472061.1"/>
    <property type="molecule type" value="Genomic_DNA"/>
</dbReference>
<dbReference type="Proteomes" id="UP001172738">
    <property type="component" value="Unassembled WGS sequence"/>
</dbReference>
<keyword evidence="3" id="KW-1185">Reference proteome</keyword>
<keyword evidence="1" id="KW-1133">Transmembrane helix</keyword>
<keyword evidence="1" id="KW-0472">Membrane</keyword>
<evidence type="ECO:0000256" key="1">
    <source>
        <dbReference type="SAM" id="Phobius"/>
    </source>
</evidence>
<keyword evidence="1" id="KW-0812">Transmembrane</keyword>
<gene>
    <name evidence="2" type="ORF">QQX04_03520</name>
</gene>
<reference evidence="2" key="1">
    <citation type="submission" date="2023-06" db="EMBL/GenBank/DDBJ databases">
        <title>SYSU T00b26.</title>
        <authorList>
            <person name="Gao L."/>
            <person name="Fang B.-Z."/>
            <person name="Li W.-J."/>
        </authorList>
    </citation>
    <scope>NUCLEOTIDE SEQUENCE</scope>
    <source>
        <strain evidence="2">SYSU T00b26</strain>
    </source>
</reference>